<evidence type="ECO:0000313" key="4">
    <source>
        <dbReference type="Proteomes" id="UP001231941"/>
    </source>
</evidence>
<dbReference type="InterPro" id="IPR025110">
    <property type="entry name" value="AMP-bd_C"/>
</dbReference>
<organism evidence="3 4">
    <name type="scientific">Chengkuizengella axinellae</name>
    <dbReference type="NCBI Taxonomy" id="3064388"/>
    <lineage>
        <taxon>Bacteria</taxon>
        <taxon>Bacillati</taxon>
        <taxon>Bacillota</taxon>
        <taxon>Bacilli</taxon>
        <taxon>Bacillales</taxon>
        <taxon>Paenibacillaceae</taxon>
        <taxon>Chengkuizengella</taxon>
    </lineage>
</organism>
<feature type="domain" description="AMP-dependent synthetase/ligase" evidence="1">
    <location>
        <begin position="31"/>
        <end position="416"/>
    </location>
</feature>
<dbReference type="PROSITE" id="PS00455">
    <property type="entry name" value="AMP_BINDING"/>
    <property type="match status" value="1"/>
</dbReference>
<sequence>MSNAPWINNYPEGIEPQLEYPSQLISDFLKNSHEQFPTHNAIYFFGEKITYDELIKQAYKFANLLKDMGVKKGDRVAIMLPNIPQYVYCYYGILFMGGIVVQTNPLYVERELEHHLKDSGAKTIVALDLVYSRVKAVKEKVQLENIFVTRIQDHLPFIKKLLYPLVQKVKKGPYVNLNPEKEQVLSLKKELEKASDAPVESPSKSDEVAVLQYTGGTTGVSKGVMLTHMNLVANTIQCQAWIKVRKGTGSVLAVVPLFHVYGMTTCMNFSVASGAVVNLIPKFDVDSLLKLIESQKPTIFPGAPTLYQGIINHPKVNQTDLSSIECCISGSAPLPVSTQQKFEELTKGNLVEGYGLSEASPVVIANPVWGYRIDGSVGIPWPNTDSKIVNELGEEVPPHEIGEIIVKGPQVMKGYWNQPEETAAVLKDGWLYTGDMGYMDTKGYFYIVDRKKDMIIASGYNVYPREVEEVLYKHPGVKEAIVLGVPDQYRGENVKAYIVRKKDSNVTEEALNQFCRSNLASYKVPRIYEFRNELPKSMVGKILRRVLAEEHAATLEE</sequence>
<dbReference type="Gene3D" id="2.30.38.10">
    <property type="entry name" value="Luciferase, Domain 3"/>
    <property type="match status" value="1"/>
</dbReference>
<dbReference type="RefSeq" id="WP_305990230.1">
    <property type="nucleotide sequence ID" value="NZ_JAVAMP010000001.1"/>
</dbReference>
<feature type="domain" description="AMP-binding enzyme C-terminal" evidence="2">
    <location>
        <begin position="466"/>
        <end position="541"/>
    </location>
</feature>
<dbReference type="PANTHER" id="PTHR43767:SF9">
    <property type="entry name" value="LONG-CHAIN-FATTY-ACID--COA LIGASE"/>
    <property type="match status" value="1"/>
</dbReference>
<dbReference type="NCBIfam" id="NF004837">
    <property type="entry name" value="PRK06187.1"/>
    <property type="match status" value="1"/>
</dbReference>
<name>A0ABT9IUF0_9BACL</name>
<dbReference type="Pfam" id="PF00501">
    <property type="entry name" value="AMP-binding"/>
    <property type="match status" value="1"/>
</dbReference>
<dbReference type="Gene3D" id="3.40.50.980">
    <property type="match status" value="2"/>
</dbReference>
<evidence type="ECO:0000313" key="3">
    <source>
        <dbReference type="EMBL" id="MDP5272932.1"/>
    </source>
</evidence>
<protein>
    <submittedName>
        <fullName evidence="3">Long-chain fatty acid--CoA ligase</fullName>
    </submittedName>
</protein>
<dbReference type="InterPro" id="IPR050237">
    <property type="entry name" value="ATP-dep_AMP-bd_enzyme"/>
</dbReference>
<dbReference type="InterPro" id="IPR020845">
    <property type="entry name" value="AMP-binding_CS"/>
</dbReference>
<reference evidence="3 4" key="1">
    <citation type="submission" date="2023-08" db="EMBL/GenBank/DDBJ databases">
        <authorList>
            <person name="Park J.-S."/>
        </authorList>
    </citation>
    <scope>NUCLEOTIDE SEQUENCE [LARGE SCALE GENOMIC DNA]</scope>
    <source>
        <strain evidence="3 4">2205SS18-9</strain>
    </source>
</reference>
<accession>A0ABT9IUF0</accession>
<comment type="caution">
    <text evidence="3">The sequence shown here is derived from an EMBL/GenBank/DDBJ whole genome shotgun (WGS) entry which is preliminary data.</text>
</comment>
<dbReference type="SUPFAM" id="SSF56801">
    <property type="entry name" value="Acetyl-CoA synthetase-like"/>
    <property type="match status" value="1"/>
</dbReference>
<dbReference type="Pfam" id="PF13193">
    <property type="entry name" value="AMP-binding_C"/>
    <property type="match status" value="1"/>
</dbReference>
<keyword evidence="3" id="KW-0436">Ligase</keyword>
<dbReference type="Gene3D" id="3.30.300.30">
    <property type="match status" value="1"/>
</dbReference>
<dbReference type="InterPro" id="IPR045851">
    <property type="entry name" value="AMP-bd_C_sf"/>
</dbReference>
<gene>
    <name evidence="3" type="ORF">Q5Y73_02325</name>
</gene>
<dbReference type="Proteomes" id="UP001231941">
    <property type="component" value="Unassembled WGS sequence"/>
</dbReference>
<dbReference type="EMBL" id="JAVAMP010000001">
    <property type="protein sequence ID" value="MDP5272932.1"/>
    <property type="molecule type" value="Genomic_DNA"/>
</dbReference>
<evidence type="ECO:0000259" key="2">
    <source>
        <dbReference type="Pfam" id="PF13193"/>
    </source>
</evidence>
<dbReference type="GO" id="GO:0016874">
    <property type="term" value="F:ligase activity"/>
    <property type="evidence" value="ECO:0007669"/>
    <property type="project" value="UniProtKB-KW"/>
</dbReference>
<evidence type="ECO:0000259" key="1">
    <source>
        <dbReference type="Pfam" id="PF00501"/>
    </source>
</evidence>
<proteinExistence type="predicted"/>
<dbReference type="PANTHER" id="PTHR43767">
    <property type="entry name" value="LONG-CHAIN-FATTY-ACID--COA LIGASE"/>
    <property type="match status" value="1"/>
</dbReference>
<dbReference type="CDD" id="cd05936">
    <property type="entry name" value="FC-FACS_FadD_like"/>
    <property type="match status" value="1"/>
</dbReference>
<dbReference type="InterPro" id="IPR000873">
    <property type="entry name" value="AMP-dep_synth/lig_dom"/>
</dbReference>
<keyword evidence="4" id="KW-1185">Reference proteome</keyword>